<comment type="caution">
    <text evidence="1">The sequence shown here is derived from an EMBL/GenBank/DDBJ whole genome shotgun (WGS) entry which is preliminary data.</text>
</comment>
<accession>A0A4Y2D9K5</accession>
<reference evidence="1 2" key="1">
    <citation type="journal article" date="2019" name="Sci. Rep.">
        <title>Orb-weaving spider Araneus ventricosus genome elucidates the spidroin gene catalogue.</title>
        <authorList>
            <person name="Kono N."/>
            <person name="Nakamura H."/>
            <person name="Ohtoshi R."/>
            <person name="Moran D.A.P."/>
            <person name="Shinohara A."/>
            <person name="Yoshida Y."/>
            <person name="Fujiwara M."/>
            <person name="Mori M."/>
            <person name="Tomita M."/>
            <person name="Arakawa K."/>
        </authorList>
    </citation>
    <scope>NUCLEOTIDE SEQUENCE [LARGE SCALE GENOMIC DNA]</scope>
</reference>
<keyword evidence="2" id="KW-1185">Reference proteome</keyword>
<dbReference type="AlphaFoldDB" id="A0A4Y2D9K5"/>
<protein>
    <submittedName>
        <fullName evidence="1">Uncharacterized protein</fullName>
    </submittedName>
</protein>
<evidence type="ECO:0000313" key="1">
    <source>
        <dbReference type="EMBL" id="GBM13380.1"/>
    </source>
</evidence>
<dbReference type="EMBL" id="BGPR01000326">
    <property type="protein sequence ID" value="GBM13380.1"/>
    <property type="molecule type" value="Genomic_DNA"/>
</dbReference>
<proteinExistence type="predicted"/>
<gene>
    <name evidence="1" type="ORF">AVEN_159793_1</name>
</gene>
<name>A0A4Y2D9K5_ARAVE</name>
<evidence type="ECO:0000313" key="2">
    <source>
        <dbReference type="Proteomes" id="UP000499080"/>
    </source>
</evidence>
<organism evidence="1 2">
    <name type="scientific">Araneus ventricosus</name>
    <name type="common">Orbweaver spider</name>
    <name type="synonym">Epeira ventricosa</name>
    <dbReference type="NCBI Taxonomy" id="182803"/>
    <lineage>
        <taxon>Eukaryota</taxon>
        <taxon>Metazoa</taxon>
        <taxon>Ecdysozoa</taxon>
        <taxon>Arthropoda</taxon>
        <taxon>Chelicerata</taxon>
        <taxon>Arachnida</taxon>
        <taxon>Araneae</taxon>
        <taxon>Araneomorphae</taxon>
        <taxon>Entelegynae</taxon>
        <taxon>Araneoidea</taxon>
        <taxon>Araneidae</taxon>
        <taxon>Araneus</taxon>
    </lineage>
</organism>
<dbReference type="Proteomes" id="UP000499080">
    <property type="component" value="Unassembled WGS sequence"/>
</dbReference>
<sequence length="108" mass="12757">MFKAADQDVAIQPQWKPFRIRWSYCAFNTSLIEMAILMQPCGQSLSIEHIPEDYELRDLLFFHIILQGVSPTENILVNLHMKERLVQEDIQNVEEERLKQQRQEAWGA</sequence>